<dbReference type="Proteomes" id="UP000515162">
    <property type="component" value="Chromosome 3R"/>
</dbReference>
<name>A0A6P8KSF5_DROMA</name>
<keyword evidence="1" id="KW-1185">Reference proteome</keyword>
<dbReference type="AlphaFoldDB" id="A0A6P8KSF5"/>
<accession>A0A6P8KSF5</accession>
<organism evidence="1 2">
    <name type="scientific">Drosophila mauritiana</name>
    <name type="common">Fruit fly</name>
    <dbReference type="NCBI Taxonomy" id="7226"/>
    <lineage>
        <taxon>Eukaryota</taxon>
        <taxon>Metazoa</taxon>
        <taxon>Ecdysozoa</taxon>
        <taxon>Arthropoda</taxon>
        <taxon>Hexapoda</taxon>
        <taxon>Insecta</taxon>
        <taxon>Pterygota</taxon>
        <taxon>Neoptera</taxon>
        <taxon>Endopterygota</taxon>
        <taxon>Diptera</taxon>
        <taxon>Brachycera</taxon>
        <taxon>Muscomorpha</taxon>
        <taxon>Ephydroidea</taxon>
        <taxon>Drosophilidae</taxon>
        <taxon>Drosophila</taxon>
        <taxon>Sophophora</taxon>
    </lineage>
</organism>
<evidence type="ECO:0000313" key="2">
    <source>
        <dbReference type="RefSeq" id="XP_033166201.1"/>
    </source>
</evidence>
<evidence type="ECO:0000313" key="1">
    <source>
        <dbReference type="Proteomes" id="UP000515162"/>
    </source>
</evidence>
<dbReference type="RefSeq" id="XP_033166201.1">
    <property type="nucleotide sequence ID" value="XM_033310310.1"/>
</dbReference>
<sequence>MALVKTDTIDNNSIPWVLWLPPVTEAERKSPRGRFTFDGPTVVAFHFVKNRHGDTLDKWIRLLDELAQEYVGRILFGLRDISNIAEFNSNLNPDDFGSYRKGLPPRIYGKDCEGRVYDMHKLVSAKYLREFCDQLLGDQLFRAVVLGATPSLDSKPMNYFELREESSSDMLVMLYDPACYYWPIQKRMLRKLIRLLASEDLPILIVDKASNYLGVGFTRWLQMVNCHGSTIFTSPRRDGWDIKLSVRMESTRGYLRYIARNRQPELIDFDAEGEPRAPEQAVEYIQYLF</sequence>
<gene>
    <name evidence="2" type="primary">LOC117144889</name>
</gene>
<proteinExistence type="predicted"/>
<reference evidence="2" key="1">
    <citation type="submission" date="2025-08" db="UniProtKB">
        <authorList>
            <consortium name="RefSeq"/>
        </authorList>
    </citation>
    <scope>IDENTIFICATION</scope>
    <source>
        <strain evidence="2">Mau12</strain>
        <tissue evidence="2">Whole Body</tissue>
    </source>
</reference>
<dbReference type="GeneID" id="117144889"/>
<protein>
    <submittedName>
        <fullName evidence="2">Uncharacterized protein LOC117144889</fullName>
    </submittedName>
</protein>